<keyword evidence="1" id="KW-0472">Membrane</keyword>
<proteinExistence type="predicted"/>
<organism evidence="2 3">
    <name type="scientific">Rhodocista pekingensis</name>
    <dbReference type="NCBI Taxonomy" id="201185"/>
    <lineage>
        <taxon>Bacteria</taxon>
        <taxon>Pseudomonadati</taxon>
        <taxon>Pseudomonadota</taxon>
        <taxon>Alphaproteobacteria</taxon>
        <taxon>Rhodospirillales</taxon>
        <taxon>Azospirillaceae</taxon>
        <taxon>Rhodocista</taxon>
    </lineage>
</organism>
<name>A0ABW2L0F6_9PROT</name>
<dbReference type="Gene3D" id="1.20.1280.290">
    <property type="match status" value="1"/>
</dbReference>
<keyword evidence="1" id="KW-1133">Transmembrane helix</keyword>
<comment type="caution">
    <text evidence="2">The sequence shown here is derived from an EMBL/GenBank/DDBJ whole genome shotgun (WGS) entry which is preliminary data.</text>
</comment>
<evidence type="ECO:0000313" key="2">
    <source>
        <dbReference type="EMBL" id="MFC7335108.1"/>
    </source>
</evidence>
<gene>
    <name evidence="2" type="ORF">ACFQPS_18215</name>
</gene>
<feature type="transmembrane region" description="Helical" evidence="1">
    <location>
        <begin position="6"/>
        <end position="25"/>
    </location>
</feature>
<feature type="transmembrane region" description="Helical" evidence="1">
    <location>
        <begin position="37"/>
        <end position="58"/>
    </location>
</feature>
<reference evidence="3" key="1">
    <citation type="journal article" date="2019" name="Int. J. Syst. Evol. Microbiol.">
        <title>The Global Catalogue of Microorganisms (GCM) 10K type strain sequencing project: providing services to taxonomists for standard genome sequencing and annotation.</title>
        <authorList>
            <consortium name="The Broad Institute Genomics Platform"/>
            <consortium name="The Broad Institute Genome Sequencing Center for Infectious Disease"/>
            <person name="Wu L."/>
            <person name="Ma J."/>
        </authorList>
    </citation>
    <scope>NUCLEOTIDE SEQUENCE [LARGE SCALE GENOMIC DNA]</scope>
    <source>
        <strain evidence="3">CGMCC 1.16275</strain>
    </source>
</reference>
<evidence type="ECO:0008006" key="4">
    <source>
        <dbReference type="Google" id="ProtNLM"/>
    </source>
</evidence>
<sequence>MQDLLTLTYAVGGIAAAAFHVPQWLRLWRTPALVAGISPWSWLGWFGISLNSLAYALLVNHDRALIAMSVLTIVCQAVMLSLMARAHAKVRTAQRAATDDPAASLGAAVP</sequence>
<evidence type="ECO:0000313" key="3">
    <source>
        <dbReference type="Proteomes" id="UP001596456"/>
    </source>
</evidence>
<dbReference type="EMBL" id="JBHTCM010000026">
    <property type="protein sequence ID" value="MFC7335108.1"/>
    <property type="molecule type" value="Genomic_DNA"/>
</dbReference>
<keyword evidence="3" id="KW-1185">Reference proteome</keyword>
<dbReference type="RefSeq" id="WP_377360646.1">
    <property type="nucleotide sequence ID" value="NZ_JBHTCM010000026.1"/>
</dbReference>
<feature type="transmembrane region" description="Helical" evidence="1">
    <location>
        <begin position="64"/>
        <end position="84"/>
    </location>
</feature>
<evidence type="ECO:0000256" key="1">
    <source>
        <dbReference type="SAM" id="Phobius"/>
    </source>
</evidence>
<protein>
    <recommendedName>
        <fullName evidence="4">PQ-loop repeat-containing protein</fullName>
    </recommendedName>
</protein>
<dbReference type="Proteomes" id="UP001596456">
    <property type="component" value="Unassembled WGS sequence"/>
</dbReference>
<keyword evidence="1" id="KW-0812">Transmembrane</keyword>
<accession>A0ABW2L0F6</accession>